<protein>
    <submittedName>
        <fullName evidence="1">Uncharacterized protein</fullName>
    </submittedName>
</protein>
<dbReference type="EMBL" id="LAZR01011778">
    <property type="protein sequence ID" value="KKM59909.1"/>
    <property type="molecule type" value="Genomic_DNA"/>
</dbReference>
<sequence length="138" mass="15015">MAMEGKRLYADTYLLTGQITGIIADGSTRVTISLEVGTSKNELNAFDGIVRGLKVACGSTNFDISLFTKSDGAADSIYEIVAITASNKSVVKDDYFIVFENRDIIQAKAIYLSFDEQASEAPGTIDWELTINAHKLHV</sequence>
<evidence type="ECO:0000313" key="1">
    <source>
        <dbReference type="EMBL" id="KKM59909.1"/>
    </source>
</evidence>
<name>A0A0F9IRB3_9ZZZZ</name>
<gene>
    <name evidence="1" type="ORF">LCGC14_1547160</name>
</gene>
<comment type="caution">
    <text evidence="1">The sequence shown here is derived from an EMBL/GenBank/DDBJ whole genome shotgun (WGS) entry which is preliminary data.</text>
</comment>
<accession>A0A0F9IRB3</accession>
<reference evidence="1" key="1">
    <citation type="journal article" date="2015" name="Nature">
        <title>Complex archaea that bridge the gap between prokaryotes and eukaryotes.</title>
        <authorList>
            <person name="Spang A."/>
            <person name="Saw J.H."/>
            <person name="Jorgensen S.L."/>
            <person name="Zaremba-Niedzwiedzka K."/>
            <person name="Martijn J."/>
            <person name="Lind A.E."/>
            <person name="van Eijk R."/>
            <person name="Schleper C."/>
            <person name="Guy L."/>
            <person name="Ettema T.J."/>
        </authorList>
    </citation>
    <scope>NUCLEOTIDE SEQUENCE</scope>
</reference>
<organism evidence="1">
    <name type="scientific">marine sediment metagenome</name>
    <dbReference type="NCBI Taxonomy" id="412755"/>
    <lineage>
        <taxon>unclassified sequences</taxon>
        <taxon>metagenomes</taxon>
        <taxon>ecological metagenomes</taxon>
    </lineage>
</organism>
<dbReference type="AlphaFoldDB" id="A0A0F9IRB3"/>
<proteinExistence type="predicted"/>